<feature type="chain" id="PRO_5004548766" evidence="1">
    <location>
        <begin position="24"/>
        <end position="69"/>
    </location>
</feature>
<evidence type="ECO:0000256" key="1">
    <source>
        <dbReference type="SAM" id="SignalP"/>
    </source>
</evidence>
<protein>
    <submittedName>
        <fullName evidence="2">Uncharacterized protein</fullName>
    </submittedName>
</protein>
<reference evidence="2 3" key="1">
    <citation type="journal article" date="2013" name="BMC Genomics">
        <title>The miniature genome of a carnivorous plant Genlisea aurea contains a low number of genes and short non-coding sequences.</title>
        <authorList>
            <person name="Leushkin E.V."/>
            <person name="Sutormin R.A."/>
            <person name="Nabieva E.R."/>
            <person name="Penin A.A."/>
            <person name="Kondrashov A.S."/>
            <person name="Logacheva M.D."/>
        </authorList>
    </citation>
    <scope>NUCLEOTIDE SEQUENCE [LARGE SCALE GENOMIC DNA]</scope>
</reference>
<keyword evidence="1" id="KW-0732">Signal</keyword>
<dbReference type="AlphaFoldDB" id="S8BX01"/>
<feature type="signal peptide" evidence="1">
    <location>
        <begin position="1"/>
        <end position="23"/>
    </location>
</feature>
<comment type="caution">
    <text evidence="2">The sequence shown here is derived from an EMBL/GenBank/DDBJ whole genome shotgun (WGS) entry which is preliminary data.</text>
</comment>
<gene>
    <name evidence="2" type="ORF">M569_15660</name>
</gene>
<dbReference type="Proteomes" id="UP000015453">
    <property type="component" value="Unassembled WGS sequence"/>
</dbReference>
<dbReference type="EMBL" id="AUSU01008597">
    <property type="protein sequence ID" value="EPS59150.1"/>
    <property type="molecule type" value="Genomic_DNA"/>
</dbReference>
<keyword evidence="3" id="KW-1185">Reference proteome</keyword>
<proteinExistence type="predicted"/>
<organism evidence="2 3">
    <name type="scientific">Genlisea aurea</name>
    <dbReference type="NCBI Taxonomy" id="192259"/>
    <lineage>
        <taxon>Eukaryota</taxon>
        <taxon>Viridiplantae</taxon>
        <taxon>Streptophyta</taxon>
        <taxon>Embryophyta</taxon>
        <taxon>Tracheophyta</taxon>
        <taxon>Spermatophyta</taxon>
        <taxon>Magnoliopsida</taxon>
        <taxon>eudicotyledons</taxon>
        <taxon>Gunneridae</taxon>
        <taxon>Pentapetalae</taxon>
        <taxon>asterids</taxon>
        <taxon>lamiids</taxon>
        <taxon>Lamiales</taxon>
        <taxon>Lentibulariaceae</taxon>
        <taxon>Genlisea</taxon>
    </lineage>
</organism>
<evidence type="ECO:0000313" key="2">
    <source>
        <dbReference type="EMBL" id="EPS59150.1"/>
    </source>
</evidence>
<sequence>MRQQAIAPFMFIILLCLAVGSKSLVSKEDPYCNLNGMLACLASKGTDTGMLRRGQGVGELLLFQFICLP</sequence>
<evidence type="ECO:0000313" key="3">
    <source>
        <dbReference type="Proteomes" id="UP000015453"/>
    </source>
</evidence>
<name>S8BX01_9LAMI</name>
<accession>S8BX01</accession>